<evidence type="ECO:0000256" key="8">
    <source>
        <dbReference type="SAM" id="MobiDB-lite"/>
    </source>
</evidence>
<dbReference type="EMBL" id="KB456269">
    <property type="protein sequence ID" value="EMF09625.1"/>
    <property type="molecule type" value="Genomic_DNA"/>
</dbReference>
<dbReference type="InterPro" id="IPR036851">
    <property type="entry name" value="Chloroperoxidase-like_sf"/>
</dbReference>
<keyword evidence="9" id="KW-0732">Signal</keyword>
<feature type="signal peptide" evidence="9">
    <location>
        <begin position="1"/>
        <end position="15"/>
    </location>
</feature>
<evidence type="ECO:0000256" key="2">
    <source>
        <dbReference type="ARBA" id="ARBA00022559"/>
    </source>
</evidence>
<dbReference type="InterPro" id="IPR000028">
    <property type="entry name" value="Chloroperoxidase"/>
</dbReference>
<evidence type="ECO:0000256" key="1">
    <source>
        <dbReference type="ARBA" id="ARBA00001970"/>
    </source>
</evidence>
<comment type="cofactor">
    <cofactor evidence="1">
        <name>heme b</name>
        <dbReference type="ChEBI" id="CHEBI:60344"/>
    </cofactor>
</comment>
<evidence type="ECO:0000313" key="11">
    <source>
        <dbReference type="EMBL" id="EMF09625.1"/>
    </source>
</evidence>
<evidence type="ECO:0000256" key="5">
    <source>
        <dbReference type="ARBA" id="ARBA00023002"/>
    </source>
</evidence>
<proteinExistence type="inferred from homology"/>
<sequence length="425" mass="45609">MKSIIAASLITSAYAFPFVMDVSGVDSSAIHAERRRIRRQQVGTGGGAEATCPFNANHVPAAPVTSQYPYNNAKDGKPGNGKGGYQVPAPGDTAHAFVAPNPKTDIRGPCPGLNVAANHNFISHDGVVTFNELVDAQQNIYNVGYDLANLLALLGLTLTDGDLVTEKLSIGCDATSRTSISPILTGSEPGLAGHNKFEADSSLTRNDYFTSNGNNYQFNGTLFQQMTETTGGLYNLENLAKYRYDRWHASQAENPNFYFGPLSLLLFGAASFLYELMPSGTNNYTPDYATISSFFGAQKNSDGTYSFNNAEQLPADWTNRVDPYDNGKVTEQILSMYLLHPVQFGGNTADGKFDVITFGAIQNGTISPGLDARTTSCLLYQLATQSVPSYLNGLITPTTEALSFALTKLSGTNFANLGCPTPLTK</sequence>
<dbReference type="Pfam" id="PF01328">
    <property type="entry name" value="Peroxidase_2"/>
    <property type="match status" value="1"/>
</dbReference>
<dbReference type="AlphaFoldDB" id="N1QDP4"/>
<dbReference type="GO" id="GO:0046872">
    <property type="term" value="F:metal ion binding"/>
    <property type="evidence" value="ECO:0007669"/>
    <property type="project" value="UniProtKB-KW"/>
</dbReference>
<evidence type="ECO:0000256" key="7">
    <source>
        <dbReference type="ARBA" id="ARBA00025795"/>
    </source>
</evidence>
<name>N1QDP4_SPHMS</name>
<feature type="region of interest" description="Disordered" evidence="8">
    <location>
        <begin position="66"/>
        <end position="85"/>
    </location>
</feature>
<dbReference type="GO" id="GO:0004601">
    <property type="term" value="F:peroxidase activity"/>
    <property type="evidence" value="ECO:0007669"/>
    <property type="project" value="UniProtKB-KW"/>
</dbReference>
<dbReference type="HOGENOM" id="CLU_029871_5_0_1"/>
<dbReference type="PROSITE" id="PS51405">
    <property type="entry name" value="HEME_HALOPEROXIDASE"/>
    <property type="match status" value="1"/>
</dbReference>
<dbReference type="Proteomes" id="UP000016931">
    <property type="component" value="Unassembled WGS sequence"/>
</dbReference>
<gene>
    <name evidence="11" type="ORF">SEPMUDRAFT_128244</name>
</gene>
<evidence type="ECO:0000256" key="3">
    <source>
        <dbReference type="ARBA" id="ARBA00022617"/>
    </source>
</evidence>
<keyword evidence="6" id="KW-0408">Iron</keyword>
<dbReference type="OMA" id="EKIPANW"/>
<evidence type="ECO:0000259" key="10">
    <source>
        <dbReference type="PROSITE" id="PS51405"/>
    </source>
</evidence>
<feature type="chain" id="PRO_5013266118" evidence="9">
    <location>
        <begin position="16"/>
        <end position="425"/>
    </location>
</feature>
<dbReference type="SUPFAM" id="SSF47571">
    <property type="entry name" value="Cloroperoxidase"/>
    <property type="match status" value="1"/>
</dbReference>
<dbReference type="eggNOG" id="ENOG502S6CG">
    <property type="taxonomic scope" value="Eukaryota"/>
</dbReference>
<evidence type="ECO:0000256" key="6">
    <source>
        <dbReference type="ARBA" id="ARBA00023004"/>
    </source>
</evidence>
<dbReference type="Gene3D" id="1.10.489.10">
    <property type="entry name" value="Chloroperoxidase-like"/>
    <property type="match status" value="1"/>
</dbReference>
<dbReference type="GeneID" id="27899342"/>
<accession>N1QDP4</accession>
<dbReference type="RefSeq" id="XP_016757746.1">
    <property type="nucleotide sequence ID" value="XM_016902205.1"/>
</dbReference>
<keyword evidence="5" id="KW-0560">Oxidoreductase</keyword>
<keyword evidence="2 11" id="KW-0575">Peroxidase</keyword>
<evidence type="ECO:0000313" key="12">
    <source>
        <dbReference type="Proteomes" id="UP000016931"/>
    </source>
</evidence>
<comment type="similarity">
    <text evidence="7">Belongs to the chloroperoxidase family.</text>
</comment>
<dbReference type="PANTHER" id="PTHR33577">
    <property type="entry name" value="STERIGMATOCYSTIN BIOSYNTHESIS PEROXIDASE STCC-RELATED"/>
    <property type="match status" value="1"/>
</dbReference>
<organism evidence="11 12">
    <name type="scientific">Sphaerulina musiva (strain SO2202)</name>
    <name type="common">Poplar stem canker fungus</name>
    <name type="synonym">Septoria musiva</name>
    <dbReference type="NCBI Taxonomy" id="692275"/>
    <lineage>
        <taxon>Eukaryota</taxon>
        <taxon>Fungi</taxon>
        <taxon>Dikarya</taxon>
        <taxon>Ascomycota</taxon>
        <taxon>Pezizomycotina</taxon>
        <taxon>Dothideomycetes</taxon>
        <taxon>Dothideomycetidae</taxon>
        <taxon>Mycosphaerellales</taxon>
        <taxon>Mycosphaerellaceae</taxon>
        <taxon>Sphaerulina</taxon>
    </lineage>
</organism>
<evidence type="ECO:0000256" key="4">
    <source>
        <dbReference type="ARBA" id="ARBA00022723"/>
    </source>
</evidence>
<protein>
    <submittedName>
        <fullName evidence="11">Cloroperoxidase</fullName>
    </submittedName>
</protein>
<keyword evidence="4" id="KW-0479">Metal-binding</keyword>
<keyword evidence="3" id="KW-0349">Heme</keyword>
<dbReference type="PANTHER" id="PTHR33577:SF15">
    <property type="entry name" value="HEME HALOPEROXIDASE FAMILY PROFILE DOMAIN-CONTAINING PROTEIN"/>
    <property type="match status" value="1"/>
</dbReference>
<evidence type="ECO:0000256" key="9">
    <source>
        <dbReference type="SAM" id="SignalP"/>
    </source>
</evidence>
<reference evidence="11 12" key="1">
    <citation type="journal article" date="2012" name="PLoS Pathog.">
        <title>Diverse lifestyles and strategies of plant pathogenesis encoded in the genomes of eighteen Dothideomycetes fungi.</title>
        <authorList>
            <person name="Ohm R.A."/>
            <person name="Feau N."/>
            <person name="Henrissat B."/>
            <person name="Schoch C.L."/>
            <person name="Horwitz B.A."/>
            <person name="Barry K.W."/>
            <person name="Condon B.J."/>
            <person name="Copeland A.C."/>
            <person name="Dhillon B."/>
            <person name="Glaser F."/>
            <person name="Hesse C.N."/>
            <person name="Kosti I."/>
            <person name="LaButti K."/>
            <person name="Lindquist E.A."/>
            <person name="Lucas S."/>
            <person name="Salamov A.A."/>
            <person name="Bradshaw R.E."/>
            <person name="Ciuffetti L."/>
            <person name="Hamelin R.C."/>
            <person name="Kema G.H.J."/>
            <person name="Lawrence C."/>
            <person name="Scott J.A."/>
            <person name="Spatafora J.W."/>
            <person name="Turgeon B.G."/>
            <person name="de Wit P.J.G.M."/>
            <person name="Zhong S."/>
            <person name="Goodwin S.B."/>
            <person name="Grigoriev I.V."/>
        </authorList>
    </citation>
    <scope>NUCLEOTIDE SEQUENCE [LARGE SCALE GENOMIC DNA]</scope>
    <source>
        <strain evidence="11 12">SO2202</strain>
    </source>
</reference>
<dbReference type="OrthoDB" id="407298at2759"/>
<keyword evidence="12" id="KW-1185">Reference proteome</keyword>
<feature type="domain" description="Heme haloperoxidase family profile" evidence="10">
    <location>
        <begin position="93"/>
        <end position="335"/>
    </location>
</feature>